<protein>
    <submittedName>
        <fullName evidence="2">Exonuclease</fullName>
    </submittedName>
</protein>
<keyword evidence="2" id="KW-0269">Exonuclease</keyword>
<name>A0A2R3Q840_9BURK</name>
<dbReference type="EMBL" id="CP027667">
    <property type="protein sequence ID" value="AVO47834.1"/>
    <property type="molecule type" value="Genomic_DNA"/>
</dbReference>
<proteinExistence type="predicted"/>
<dbReference type="InterPro" id="IPR011604">
    <property type="entry name" value="PDDEXK-like_dom_sf"/>
</dbReference>
<keyword evidence="2" id="KW-0378">Hydrolase</keyword>
<feature type="domain" description="YqaJ viral recombinase" evidence="1">
    <location>
        <begin position="12"/>
        <end position="148"/>
    </location>
</feature>
<keyword evidence="2" id="KW-0540">Nuclease</keyword>
<evidence type="ECO:0000259" key="1">
    <source>
        <dbReference type="Pfam" id="PF09588"/>
    </source>
</evidence>
<reference evidence="2 3" key="1">
    <citation type="submission" date="2018-03" db="EMBL/GenBank/DDBJ databases">
        <title>Genome sequencing of Melaminivora sp.</title>
        <authorList>
            <person name="Kim S.-J."/>
            <person name="Heo J."/>
            <person name="Ahn J.-H."/>
            <person name="Kwon S.-W."/>
        </authorList>
    </citation>
    <scope>NUCLEOTIDE SEQUENCE [LARGE SCALE GENOMIC DNA]</scope>
    <source>
        <strain evidence="2 3">SC2-9</strain>
    </source>
</reference>
<dbReference type="InterPro" id="IPR051703">
    <property type="entry name" value="NF-kappa-B_Signaling_Reg"/>
</dbReference>
<keyword evidence="3" id="KW-1185">Reference proteome</keyword>
<evidence type="ECO:0000313" key="3">
    <source>
        <dbReference type="Proteomes" id="UP000237925"/>
    </source>
</evidence>
<sequence>MRVSDAPQGSDEWIRLRLGKATASRFAEVLAGGRGLTRRAYATQLALEIITGRSVETYTSLAMEIGTEREPAARAEYEALTGNFVTEVGFCMHETLPCGASPDGLIGEEGGVEIKCPRERTHAEYLALPSEPAIYTAQIQGCMWITGRAWWDFVSYNPAFPANARTVVRRVRRDQAFIERLALAVESFSDEVQELAQLIRDYRNPELR</sequence>
<dbReference type="GO" id="GO:0004527">
    <property type="term" value="F:exonuclease activity"/>
    <property type="evidence" value="ECO:0007669"/>
    <property type="project" value="UniProtKB-KW"/>
</dbReference>
<dbReference type="InterPro" id="IPR011335">
    <property type="entry name" value="Restrct_endonuc-II-like"/>
</dbReference>
<dbReference type="OrthoDB" id="1245848at2"/>
<dbReference type="PANTHER" id="PTHR46609">
    <property type="entry name" value="EXONUCLEASE, PHAGE-TYPE/RECB, C-TERMINAL DOMAIN-CONTAINING PROTEIN"/>
    <property type="match status" value="1"/>
</dbReference>
<evidence type="ECO:0000313" key="2">
    <source>
        <dbReference type="EMBL" id="AVO47834.1"/>
    </source>
</evidence>
<dbReference type="CDD" id="cd22343">
    <property type="entry name" value="PDDEXK_lambda_exonuclease-like"/>
    <property type="match status" value="1"/>
</dbReference>
<dbReference type="KEGG" id="mela:C6568_00105"/>
<dbReference type="Pfam" id="PF09588">
    <property type="entry name" value="YqaJ"/>
    <property type="match status" value="1"/>
</dbReference>
<dbReference type="RefSeq" id="WP_106682317.1">
    <property type="nucleotide sequence ID" value="NZ_CP027667.1"/>
</dbReference>
<dbReference type="Gene3D" id="3.90.320.10">
    <property type="match status" value="1"/>
</dbReference>
<organism evidence="2 3">
    <name type="scientific">Melaminivora suipulveris</name>
    <dbReference type="NCBI Taxonomy" id="2109913"/>
    <lineage>
        <taxon>Bacteria</taxon>
        <taxon>Pseudomonadati</taxon>
        <taxon>Pseudomonadota</taxon>
        <taxon>Betaproteobacteria</taxon>
        <taxon>Burkholderiales</taxon>
        <taxon>Comamonadaceae</taxon>
        <taxon>Melaminivora</taxon>
    </lineage>
</organism>
<dbReference type="PANTHER" id="PTHR46609:SF6">
    <property type="entry name" value="EXONUCLEASE, PHAGE-TYPE_RECB, C-TERMINAL DOMAIN-CONTAINING PROTEIN-RELATED"/>
    <property type="match status" value="1"/>
</dbReference>
<dbReference type="AlphaFoldDB" id="A0A2R3Q840"/>
<accession>A0A2R3Q840</accession>
<gene>
    <name evidence="2" type="ORF">C6568_00105</name>
</gene>
<dbReference type="SUPFAM" id="SSF52980">
    <property type="entry name" value="Restriction endonuclease-like"/>
    <property type="match status" value="1"/>
</dbReference>
<dbReference type="InterPro" id="IPR019080">
    <property type="entry name" value="YqaJ_viral_recombinase"/>
</dbReference>
<dbReference type="Proteomes" id="UP000237925">
    <property type="component" value="Chromosome"/>
</dbReference>